<dbReference type="Gene3D" id="1.20.1050.10">
    <property type="match status" value="1"/>
</dbReference>
<dbReference type="Pfam" id="PF13417">
    <property type="entry name" value="GST_N_3"/>
    <property type="match status" value="1"/>
</dbReference>
<dbReference type="InterPro" id="IPR004045">
    <property type="entry name" value="Glutathione_S-Trfase_N"/>
</dbReference>
<evidence type="ECO:0000256" key="4">
    <source>
        <dbReference type="ARBA" id="ARBA00047960"/>
    </source>
</evidence>
<comment type="similarity">
    <text evidence="3">Belongs to the GST superfamily. DHAR family.</text>
</comment>
<keyword evidence="7" id="KW-1185">Reference proteome</keyword>
<evidence type="ECO:0000313" key="7">
    <source>
        <dbReference type="Proteomes" id="UP000824890"/>
    </source>
</evidence>
<evidence type="ECO:0000259" key="5">
    <source>
        <dbReference type="Pfam" id="PF13417"/>
    </source>
</evidence>
<feature type="non-terminal residue" evidence="6">
    <location>
        <position position="148"/>
    </location>
</feature>
<dbReference type="SUPFAM" id="SSF52833">
    <property type="entry name" value="Thioredoxin-like"/>
    <property type="match status" value="1"/>
</dbReference>
<comment type="caution">
    <text evidence="6">The sequence shown here is derived from an EMBL/GenBank/DDBJ whole genome shotgun (WGS) entry which is preliminary data.</text>
</comment>
<dbReference type="Proteomes" id="UP000824890">
    <property type="component" value="Unassembled WGS sequence"/>
</dbReference>
<reference evidence="6 7" key="1">
    <citation type="submission" date="2021-05" db="EMBL/GenBank/DDBJ databases">
        <title>Genome Assembly of Synthetic Allotetraploid Brassica napus Reveals Homoeologous Exchanges between Subgenomes.</title>
        <authorList>
            <person name="Davis J.T."/>
        </authorList>
    </citation>
    <scope>NUCLEOTIDE SEQUENCE [LARGE SCALE GENOMIC DNA]</scope>
    <source>
        <strain evidence="7">cv. Da-Ae</strain>
        <tissue evidence="6">Seedling</tissue>
    </source>
</reference>
<dbReference type="EMBL" id="JAGKQM010000014">
    <property type="protein sequence ID" value="KAH0885376.1"/>
    <property type="molecule type" value="Genomic_DNA"/>
</dbReference>
<dbReference type="PANTHER" id="PTHR44420:SF2">
    <property type="entry name" value="GLUTATHIONE S-TRANSFERASE DHAR2-RELATED"/>
    <property type="match status" value="1"/>
</dbReference>
<evidence type="ECO:0000256" key="2">
    <source>
        <dbReference type="ARBA" id="ARBA00022679"/>
    </source>
</evidence>
<evidence type="ECO:0000256" key="1">
    <source>
        <dbReference type="ARBA" id="ARBA00012452"/>
    </source>
</evidence>
<organism evidence="6 7">
    <name type="scientific">Brassica napus</name>
    <name type="common">Rape</name>
    <dbReference type="NCBI Taxonomy" id="3708"/>
    <lineage>
        <taxon>Eukaryota</taxon>
        <taxon>Viridiplantae</taxon>
        <taxon>Streptophyta</taxon>
        <taxon>Embryophyta</taxon>
        <taxon>Tracheophyta</taxon>
        <taxon>Spermatophyta</taxon>
        <taxon>Magnoliopsida</taxon>
        <taxon>eudicotyledons</taxon>
        <taxon>Gunneridae</taxon>
        <taxon>Pentapetalae</taxon>
        <taxon>rosids</taxon>
        <taxon>malvids</taxon>
        <taxon>Brassicales</taxon>
        <taxon>Brassicaceae</taxon>
        <taxon>Brassiceae</taxon>
        <taxon>Brassica</taxon>
    </lineage>
</organism>
<proteinExistence type="inferred from homology"/>
<comment type="catalytic activity">
    <reaction evidence="4">
        <text>RX + glutathione = an S-substituted glutathione + a halide anion + H(+)</text>
        <dbReference type="Rhea" id="RHEA:16437"/>
        <dbReference type="ChEBI" id="CHEBI:15378"/>
        <dbReference type="ChEBI" id="CHEBI:16042"/>
        <dbReference type="ChEBI" id="CHEBI:17792"/>
        <dbReference type="ChEBI" id="CHEBI:57925"/>
        <dbReference type="ChEBI" id="CHEBI:90779"/>
        <dbReference type="EC" id="2.5.1.18"/>
    </reaction>
</comment>
<keyword evidence="2" id="KW-0808">Transferase</keyword>
<dbReference type="InterPro" id="IPR036249">
    <property type="entry name" value="Thioredoxin-like_sf"/>
</dbReference>
<name>A0ABQ7ZYN7_BRANA</name>
<dbReference type="InterPro" id="IPR044627">
    <property type="entry name" value="DHAR1/2/3/4"/>
</dbReference>
<dbReference type="EC" id="2.5.1.18" evidence="1"/>
<dbReference type="CDD" id="cd00570">
    <property type="entry name" value="GST_N_family"/>
    <property type="match status" value="1"/>
</dbReference>
<sequence length="148" mass="16446">SKGSSHLRGEDPYKTHLINTSLIPHWFLAISPEGKFPLVKFDDDENWVADSDVIVGIIEEKYPEPSLVMVPPEFASLGSNIIGGFIMFLKSKDHANDGTEKVLLDELEALDNSWLAADWNLAAKLYHLDIALGISRNGLSLRTRPMSN</sequence>
<gene>
    <name evidence="6" type="ORF">HID58_061472</name>
</gene>
<protein>
    <recommendedName>
        <fullName evidence="1">glutathione transferase</fullName>
        <ecNumber evidence="1">2.5.1.18</ecNumber>
    </recommendedName>
</protein>
<feature type="domain" description="GST N-terminal" evidence="5">
    <location>
        <begin position="12"/>
        <end position="65"/>
    </location>
</feature>
<dbReference type="PANTHER" id="PTHR44420">
    <property type="entry name" value="GLUTATHIONE S-TRANSFERASE DHAR2-RELATED"/>
    <property type="match status" value="1"/>
</dbReference>
<dbReference type="Gene3D" id="3.40.30.10">
    <property type="entry name" value="Glutaredoxin"/>
    <property type="match status" value="1"/>
</dbReference>
<evidence type="ECO:0000313" key="6">
    <source>
        <dbReference type="EMBL" id="KAH0885376.1"/>
    </source>
</evidence>
<feature type="non-terminal residue" evidence="6">
    <location>
        <position position="1"/>
    </location>
</feature>
<accession>A0ABQ7ZYN7</accession>
<evidence type="ECO:0000256" key="3">
    <source>
        <dbReference type="ARBA" id="ARBA00024194"/>
    </source>
</evidence>